<dbReference type="Pfam" id="PF01075">
    <property type="entry name" value="Glyco_transf_9"/>
    <property type="match status" value="1"/>
</dbReference>
<name>A0A377I407_HAEPH</name>
<accession>A0A377I407</accession>
<sequence length="351" mass="40347">MIKKLIVALSKNRQKEQKSIKLSDCKSILIRPLGSAIGDAAVHTAHLKQLKDALPNVTLGVLVTKYNRPIFEACGLVDIFIERKLSDYIKYHQKWDILLDFENNFNSASLIMDRIIDPKYIIIFRKYNKKKYNFSNIKNYDVHCIQEPNAPLSHFLSNSIFIEQLKLPEPRSILPKFGREYSIWEENSVRVLLCPQGSKRQLPETELAELLNKVSSKLSEEQKYRVEYLLSYTNNSEDYFQKLKSLSPDLKLKLSPKTSINDYFKLIDSSDIVVAVDGGSLHLACAYQKPLLSFFANAEPNLGQWTPLVSKDVPHLRLISLTNKNNDSNDTSNFDLTNGIHWLYEQISKSF</sequence>
<dbReference type="PANTHER" id="PTHR30160">
    <property type="entry name" value="TETRAACYLDISACCHARIDE 4'-KINASE-RELATED"/>
    <property type="match status" value="1"/>
</dbReference>
<dbReference type="Gene3D" id="3.40.50.2000">
    <property type="entry name" value="Glycogen Phosphorylase B"/>
    <property type="match status" value="2"/>
</dbReference>
<evidence type="ECO:0000313" key="4">
    <source>
        <dbReference type="Proteomes" id="UP000254867"/>
    </source>
</evidence>
<dbReference type="PANTHER" id="PTHR30160:SF7">
    <property type="entry name" value="ADP-HEPTOSE--LPS HEPTOSYLTRANSFERASE 2"/>
    <property type="match status" value="1"/>
</dbReference>
<reference evidence="3 4" key="1">
    <citation type="submission" date="2018-06" db="EMBL/GenBank/DDBJ databases">
        <authorList>
            <consortium name="Pathogen Informatics"/>
            <person name="Doyle S."/>
        </authorList>
    </citation>
    <scope>NUCLEOTIDE SEQUENCE [LARGE SCALE GENOMIC DNA]</scope>
    <source>
        <strain evidence="3 4">NCTC10794</strain>
    </source>
</reference>
<dbReference type="InterPro" id="IPR002201">
    <property type="entry name" value="Glyco_trans_9"/>
</dbReference>
<dbReference type="SUPFAM" id="SSF53756">
    <property type="entry name" value="UDP-Glycosyltransferase/glycogen phosphorylase"/>
    <property type="match status" value="1"/>
</dbReference>
<dbReference type="Proteomes" id="UP000254867">
    <property type="component" value="Unassembled WGS sequence"/>
</dbReference>
<dbReference type="AlphaFoldDB" id="A0A377I407"/>
<organism evidence="3 4">
    <name type="scientific">Haemophilus parahaemolyticus</name>
    <dbReference type="NCBI Taxonomy" id="735"/>
    <lineage>
        <taxon>Bacteria</taxon>
        <taxon>Pseudomonadati</taxon>
        <taxon>Pseudomonadota</taxon>
        <taxon>Gammaproteobacteria</taxon>
        <taxon>Pasteurellales</taxon>
        <taxon>Pasteurellaceae</taxon>
        <taxon>Haemophilus</taxon>
    </lineage>
</organism>
<evidence type="ECO:0000313" key="3">
    <source>
        <dbReference type="EMBL" id="STO65079.1"/>
    </source>
</evidence>
<dbReference type="GO" id="GO:0008713">
    <property type="term" value="F:ADP-heptose-lipopolysaccharide heptosyltransferase activity"/>
    <property type="evidence" value="ECO:0007669"/>
    <property type="project" value="TreeGrafter"/>
</dbReference>
<keyword evidence="1" id="KW-0328">Glycosyltransferase</keyword>
<dbReference type="InterPro" id="IPR051199">
    <property type="entry name" value="LPS_LOS_Heptosyltrfase"/>
</dbReference>
<dbReference type="RefSeq" id="WP_119223293.1">
    <property type="nucleotide sequence ID" value="NZ_UGHH01000002.1"/>
</dbReference>
<dbReference type="EMBL" id="UGHH01000002">
    <property type="protein sequence ID" value="STO65079.1"/>
    <property type="molecule type" value="Genomic_DNA"/>
</dbReference>
<evidence type="ECO:0000256" key="2">
    <source>
        <dbReference type="ARBA" id="ARBA00022679"/>
    </source>
</evidence>
<dbReference type="GO" id="GO:0009244">
    <property type="term" value="P:lipopolysaccharide core region biosynthetic process"/>
    <property type="evidence" value="ECO:0007669"/>
    <property type="project" value="TreeGrafter"/>
</dbReference>
<dbReference type="GO" id="GO:0005829">
    <property type="term" value="C:cytosol"/>
    <property type="evidence" value="ECO:0007669"/>
    <property type="project" value="TreeGrafter"/>
</dbReference>
<keyword evidence="2 3" id="KW-0808">Transferase</keyword>
<gene>
    <name evidence="3" type="ORF">NCTC10794_02162</name>
</gene>
<protein>
    <submittedName>
        <fullName evidence="3">ADP-heptose--LPS heptosyltransferase</fullName>
    </submittedName>
</protein>
<evidence type="ECO:0000256" key="1">
    <source>
        <dbReference type="ARBA" id="ARBA00022676"/>
    </source>
</evidence>
<proteinExistence type="predicted"/>